<dbReference type="InterPro" id="IPR011991">
    <property type="entry name" value="ArsR-like_HTH"/>
</dbReference>
<sequence length="311" mass="35047">MKIDISQHSLPVYEALASNVRIEMIRLLSKKPMNVKELAEAMKLSSAIMTMHVKKLERASIIKTSMQPGRGGSKKICTLVTNGIEIAFPPKIDFVPRECHVTEVSAGHYTDFEITPTCGLATTVKVIGMFDEPRCFLEPERVNAKILWFGQGFIEYKLPNYLMKNENPLELEISMEISSEAPFANDNWPSDITFSLNETTLGSWTSPGDFGGGQRGKYTPDWWWGEINQYGLLKVIKINSEGTFMDGIRLSNVTLNDLQITQKQWMFRIAVLKDAANVGGFTLFGSGFGNYNQDIVFKLYYEKLNGEEISE</sequence>
<dbReference type="Gene3D" id="1.10.10.10">
    <property type="entry name" value="Winged helix-like DNA-binding domain superfamily/Winged helix DNA-binding domain"/>
    <property type="match status" value="1"/>
</dbReference>
<dbReference type="InterPro" id="IPR016943">
    <property type="entry name" value="UCP030050_HTH"/>
</dbReference>
<keyword evidence="3" id="KW-1185">Reference proteome</keyword>
<evidence type="ECO:0000256" key="1">
    <source>
        <dbReference type="ARBA" id="ARBA00023125"/>
    </source>
</evidence>
<dbReference type="CDD" id="cd00090">
    <property type="entry name" value="HTH_ARSR"/>
    <property type="match status" value="1"/>
</dbReference>
<proteinExistence type="predicted"/>
<dbReference type="SUPFAM" id="SSF46785">
    <property type="entry name" value="Winged helix' DNA-binding domain"/>
    <property type="match status" value="1"/>
</dbReference>
<protein>
    <submittedName>
        <fullName evidence="2">ArsR/SmtB family transcription factor</fullName>
    </submittedName>
</protein>
<dbReference type="EMBL" id="JBHSOW010000042">
    <property type="protein sequence ID" value="MFC5649885.1"/>
    <property type="molecule type" value="Genomic_DNA"/>
</dbReference>
<dbReference type="PIRSF" id="PIRSF030050">
    <property type="entry name" value="UCP030050_HTH"/>
    <property type="match status" value="1"/>
</dbReference>
<comment type="caution">
    <text evidence="2">The sequence shown here is derived from an EMBL/GenBank/DDBJ whole genome shotgun (WGS) entry which is preliminary data.</text>
</comment>
<evidence type="ECO:0000313" key="3">
    <source>
        <dbReference type="Proteomes" id="UP001596047"/>
    </source>
</evidence>
<keyword evidence="1" id="KW-0238">DNA-binding</keyword>
<dbReference type="RefSeq" id="WP_379188428.1">
    <property type="nucleotide sequence ID" value="NZ_JBHSOW010000042.1"/>
</dbReference>
<dbReference type="InterPro" id="IPR036388">
    <property type="entry name" value="WH-like_DNA-bd_sf"/>
</dbReference>
<dbReference type="Proteomes" id="UP001596047">
    <property type="component" value="Unassembled WGS sequence"/>
</dbReference>
<accession>A0ABW0W0D0</accession>
<evidence type="ECO:0000313" key="2">
    <source>
        <dbReference type="EMBL" id="MFC5649885.1"/>
    </source>
</evidence>
<gene>
    <name evidence="2" type="ORF">ACFPYJ_12285</name>
</gene>
<organism evidence="2 3">
    <name type="scientific">Paenibacillus solisilvae</name>
    <dbReference type="NCBI Taxonomy" id="2486751"/>
    <lineage>
        <taxon>Bacteria</taxon>
        <taxon>Bacillati</taxon>
        <taxon>Bacillota</taxon>
        <taxon>Bacilli</taxon>
        <taxon>Bacillales</taxon>
        <taxon>Paenibacillaceae</taxon>
        <taxon>Paenibacillus</taxon>
    </lineage>
</organism>
<dbReference type="InterPro" id="IPR036390">
    <property type="entry name" value="WH_DNA-bd_sf"/>
</dbReference>
<reference evidence="3" key="1">
    <citation type="journal article" date="2019" name="Int. J. Syst. Evol. Microbiol.">
        <title>The Global Catalogue of Microorganisms (GCM) 10K type strain sequencing project: providing services to taxonomists for standard genome sequencing and annotation.</title>
        <authorList>
            <consortium name="The Broad Institute Genomics Platform"/>
            <consortium name="The Broad Institute Genome Sequencing Center for Infectious Disease"/>
            <person name="Wu L."/>
            <person name="Ma J."/>
        </authorList>
    </citation>
    <scope>NUCLEOTIDE SEQUENCE [LARGE SCALE GENOMIC DNA]</scope>
    <source>
        <strain evidence="3">CGMCC 1.3240</strain>
    </source>
</reference>
<dbReference type="Pfam" id="PF12840">
    <property type="entry name" value="HTH_20"/>
    <property type="match status" value="1"/>
</dbReference>
<name>A0ABW0W0D0_9BACL</name>